<proteinExistence type="predicted"/>
<comment type="caution">
    <text evidence="1">The sequence shown here is derived from an EMBL/GenBank/DDBJ whole genome shotgun (WGS) entry which is preliminary data.</text>
</comment>
<protein>
    <submittedName>
        <fullName evidence="1">Uncharacterized protein</fullName>
    </submittedName>
</protein>
<name>A0ABT8HH42_MYCAO</name>
<sequence length="185" mass="20964">MSTTPLWLTLLVAALSPVSALFGVWLTQRRADRREDATFTRELARERARWQREDQARTFEHRRSAYVDFYESLRTMGVRVHNHGYGLSDECDEGEELPFGWQTDTWIKLQHLEMYASPQVAELASNAYSTTYQWGFGARHGQFGATYHGDEEVADVAKAALLQAIRADLNVPGETGAPHISESSE</sequence>
<keyword evidence="2" id="KW-1185">Reference proteome</keyword>
<dbReference type="RefSeq" id="WP_222882577.1">
    <property type="nucleotide sequence ID" value="NZ_CP082191.1"/>
</dbReference>
<reference evidence="1" key="1">
    <citation type="submission" date="2023-07" db="EMBL/GenBank/DDBJ databases">
        <title>Degradation of tert-butanol by M. austroafricanum TBA100.</title>
        <authorList>
            <person name="Helbich S."/>
            <person name="Vainshtein Y."/>
        </authorList>
    </citation>
    <scope>NUCLEOTIDE SEQUENCE</scope>
    <source>
        <strain evidence="1">TBA100</strain>
    </source>
</reference>
<dbReference type="Proteomes" id="UP001172687">
    <property type="component" value="Unassembled WGS sequence"/>
</dbReference>
<accession>A0ABT8HH42</accession>
<dbReference type="EMBL" id="JAUHTC010000055">
    <property type="protein sequence ID" value="MDN4519602.1"/>
    <property type="molecule type" value="Genomic_DNA"/>
</dbReference>
<organism evidence="1 2">
    <name type="scientific">Mycolicibacterium austroafricanum</name>
    <name type="common">Mycobacterium austroafricanum</name>
    <dbReference type="NCBI Taxonomy" id="39687"/>
    <lineage>
        <taxon>Bacteria</taxon>
        <taxon>Bacillati</taxon>
        <taxon>Actinomycetota</taxon>
        <taxon>Actinomycetes</taxon>
        <taxon>Mycobacteriales</taxon>
        <taxon>Mycobacteriaceae</taxon>
        <taxon>Mycolicibacterium</taxon>
    </lineage>
</organism>
<evidence type="ECO:0000313" key="2">
    <source>
        <dbReference type="Proteomes" id="UP001172687"/>
    </source>
</evidence>
<evidence type="ECO:0000313" key="1">
    <source>
        <dbReference type="EMBL" id="MDN4519602.1"/>
    </source>
</evidence>
<gene>
    <name evidence="1" type="ORF">QYF68_17525</name>
</gene>